<feature type="domain" description="ABC transmembrane type-1" evidence="10">
    <location>
        <begin position="12"/>
        <end position="200"/>
    </location>
</feature>
<dbReference type="SUPFAM" id="SSF161098">
    <property type="entry name" value="MetI-like"/>
    <property type="match status" value="1"/>
</dbReference>
<comment type="subcellular location">
    <subcellularLocation>
        <location evidence="1">Cell inner membrane</location>
        <topology evidence="1">Multi-pass membrane protein</topology>
    </subcellularLocation>
    <subcellularLocation>
        <location evidence="9">Cell membrane</location>
        <topology evidence="9">Multi-pass membrane protein</topology>
    </subcellularLocation>
</comment>
<evidence type="ECO:0000256" key="6">
    <source>
        <dbReference type="ARBA" id="ARBA00022970"/>
    </source>
</evidence>
<protein>
    <submittedName>
        <fullName evidence="11">Amino acid ABC transporter membrane protein 1, PAAT family</fullName>
    </submittedName>
</protein>
<comment type="similarity">
    <text evidence="2">Belongs to the binding-protein-dependent transport system permease family. HisMQ subfamily.</text>
</comment>
<evidence type="ECO:0000256" key="8">
    <source>
        <dbReference type="ARBA" id="ARBA00023136"/>
    </source>
</evidence>
<evidence type="ECO:0000256" key="3">
    <source>
        <dbReference type="ARBA" id="ARBA00022448"/>
    </source>
</evidence>
<dbReference type="PANTHER" id="PTHR30614">
    <property type="entry name" value="MEMBRANE COMPONENT OF AMINO ACID ABC TRANSPORTER"/>
    <property type="match status" value="1"/>
</dbReference>
<evidence type="ECO:0000256" key="9">
    <source>
        <dbReference type="RuleBase" id="RU363032"/>
    </source>
</evidence>
<evidence type="ECO:0000313" key="11">
    <source>
        <dbReference type="EMBL" id="SEC01616.1"/>
    </source>
</evidence>
<feature type="transmembrane region" description="Helical" evidence="9">
    <location>
        <begin position="75"/>
        <end position="94"/>
    </location>
</feature>
<keyword evidence="12" id="KW-1185">Reference proteome</keyword>
<keyword evidence="7 9" id="KW-1133">Transmembrane helix</keyword>
<dbReference type="RefSeq" id="WP_092314947.1">
    <property type="nucleotide sequence ID" value="NZ_FNTJ01000001.1"/>
</dbReference>
<dbReference type="GO" id="GO:0006865">
    <property type="term" value="P:amino acid transport"/>
    <property type="evidence" value="ECO:0007669"/>
    <property type="project" value="UniProtKB-KW"/>
</dbReference>
<dbReference type="Pfam" id="PF00528">
    <property type="entry name" value="BPD_transp_1"/>
    <property type="match status" value="1"/>
</dbReference>
<evidence type="ECO:0000256" key="5">
    <source>
        <dbReference type="ARBA" id="ARBA00022692"/>
    </source>
</evidence>
<evidence type="ECO:0000313" key="12">
    <source>
        <dbReference type="Proteomes" id="UP000198982"/>
    </source>
</evidence>
<dbReference type="CDD" id="cd06261">
    <property type="entry name" value="TM_PBP2"/>
    <property type="match status" value="1"/>
</dbReference>
<dbReference type="InterPro" id="IPR043429">
    <property type="entry name" value="ArtM/GltK/GlnP/TcyL/YhdX-like"/>
</dbReference>
<dbReference type="NCBIfam" id="TIGR01726">
    <property type="entry name" value="HEQRo_perm_3TM"/>
    <property type="match status" value="1"/>
</dbReference>
<keyword evidence="4" id="KW-1003">Cell membrane</keyword>
<organism evidence="11 12">
    <name type="scientific">Pseudomonas saponiphila</name>
    <dbReference type="NCBI Taxonomy" id="556534"/>
    <lineage>
        <taxon>Bacteria</taxon>
        <taxon>Pseudomonadati</taxon>
        <taxon>Pseudomonadota</taxon>
        <taxon>Gammaproteobacteria</taxon>
        <taxon>Pseudomonadales</taxon>
        <taxon>Pseudomonadaceae</taxon>
        <taxon>Pseudomonas</taxon>
    </lineage>
</organism>
<sequence length="213" mass="22774">MLDILLVLLHGVPWTLSVTLGAFCMGVVLGFPLCALRLSKLKSCRWLAAMLVLTLRSIPPIVWLFFIFFGIGGGYLALSPFAAAVLGLGLITAAHMSEVYRGAFAAIPQGQFEAAQVLNLSPFQGFFDVLLPQLVRIAIPTSATYAIGLLKDSAVASTIGVGDVSFQAYQLSQQTFQGLGVYSVAALVYLILSVPVALVSRWLAATLKQRVAR</sequence>
<evidence type="ECO:0000259" key="10">
    <source>
        <dbReference type="PROSITE" id="PS50928"/>
    </source>
</evidence>
<gene>
    <name evidence="11" type="ORF">SAMN05216178_3120</name>
</gene>
<dbReference type="AlphaFoldDB" id="A0A1H4P270"/>
<name>A0A1H4P270_9PSED</name>
<dbReference type="InterPro" id="IPR035906">
    <property type="entry name" value="MetI-like_sf"/>
</dbReference>
<proteinExistence type="inferred from homology"/>
<evidence type="ECO:0000256" key="1">
    <source>
        <dbReference type="ARBA" id="ARBA00004429"/>
    </source>
</evidence>
<dbReference type="GO" id="GO:0043190">
    <property type="term" value="C:ATP-binding cassette (ABC) transporter complex"/>
    <property type="evidence" value="ECO:0007669"/>
    <property type="project" value="InterPro"/>
</dbReference>
<feature type="transmembrane region" description="Helical" evidence="9">
    <location>
        <begin position="179"/>
        <end position="204"/>
    </location>
</feature>
<feature type="transmembrane region" description="Helical" evidence="9">
    <location>
        <begin position="46"/>
        <end position="69"/>
    </location>
</feature>
<dbReference type="InterPro" id="IPR000515">
    <property type="entry name" value="MetI-like"/>
</dbReference>
<dbReference type="Proteomes" id="UP000198982">
    <property type="component" value="Unassembled WGS sequence"/>
</dbReference>
<dbReference type="InterPro" id="IPR010065">
    <property type="entry name" value="AA_ABC_transptr_permease_3TM"/>
</dbReference>
<keyword evidence="6" id="KW-0029">Amino-acid transport</keyword>
<accession>A0A1H4P270</accession>
<dbReference type="EMBL" id="FNTJ01000001">
    <property type="protein sequence ID" value="SEC01616.1"/>
    <property type="molecule type" value="Genomic_DNA"/>
</dbReference>
<feature type="transmembrane region" description="Helical" evidence="9">
    <location>
        <begin position="12"/>
        <end position="34"/>
    </location>
</feature>
<keyword evidence="8 9" id="KW-0472">Membrane</keyword>
<evidence type="ECO:0000256" key="4">
    <source>
        <dbReference type="ARBA" id="ARBA00022475"/>
    </source>
</evidence>
<dbReference type="Gene3D" id="1.10.3720.10">
    <property type="entry name" value="MetI-like"/>
    <property type="match status" value="1"/>
</dbReference>
<dbReference type="PANTHER" id="PTHR30614:SF0">
    <property type="entry name" value="L-CYSTINE TRANSPORT SYSTEM PERMEASE PROTEIN TCYL"/>
    <property type="match status" value="1"/>
</dbReference>
<keyword evidence="5 9" id="KW-0812">Transmembrane</keyword>
<reference evidence="12" key="1">
    <citation type="submission" date="2016-10" db="EMBL/GenBank/DDBJ databases">
        <authorList>
            <person name="Varghese N."/>
            <person name="Submissions S."/>
        </authorList>
    </citation>
    <scope>NUCLEOTIDE SEQUENCE [LARGE SCALE GENOMIC DNA]</scope>
    <source>
        <strain evidence="12">DSM 9751</strain>
    </source>
</reference>
<keyword evidence="3 9" id="KW-0813">Transport</keyword>
<evidence type="ECO:0000256" key="7">
    <source>
        <dbReference type="ARBA" id="ARBA00022989"/>
    </source>
</evidence>
<evidence type="ECO:0000256" key="2">
    <source>
        <dbReference type="ARBA" id="ARBA00010072"/>
    </source>
</evidence>
<dbReference type="PROSITE" id="PS50928">
    <property type="entry name" value="ABC_TM1"/>
    <property type="match status" value="1"/>
</dbReference>
<dbReference type="GO" id="GO:0022857">
    <property type="term" value="F:transmembrane transporter activity"/>
    <property type="evidence" value="ECO:0007669"/>
    <property type="project" value="InterPro"/>
</dbReference>